<sequence>MFRSPPLRLCTSCCVRRPGGFRAFIPQLSLSVFSITSPPTRPTTARSLSKGHVFQGRQPVETAPSLTAADQFLHPRYSFYQTARLERRRVDIESYHWRVEMLLVQPVQGMYEGILKDARSLKQWTLQLLGARTGTLWRDMSRTNRRLKLSLRNPVVQYSNPV</sequence>
<keyword evidence="2" id="KW-1185">Reference proteome</keyword>
<dbReference type="AlphaFoldDB" id="A0A2H3BMD9"/>
<organism evidence="1 2">
    <name type="scientific">Armillaria solidipes</name>
    <dbReference type="NCBI Taxonomy" id="1076256"/>
    <lineage>
        <taxon>Eukaryota</taxon>
        <taxon>Fungi</taxon>
        <taxon>Dikarya</taxon>
        <taxon>Basidiomycota</taxon>
        <taxon>Agaricomycotina</taxon>
        <taxon>Agaricomycetes</taxon>
        <taxon>Agaricomycetidae</taxon>
        <taxon>Agaricales</taxon>
        <taxon>Marasmiineae</taxon>
        <taxon>Physalacriaceae</taxon>
        <taxon>Armillaria</taxon>
    </lineage>
</organism>
<evidence type="ECO:0000313" key="1">
    <source>
        <dbReference type="EMBL" id="PBK64216.1"/>
    </source>
</evidence>
<dbReference type="Proteomes" id="UP000218334">
    <property type="component" value="Unassembled WGS sequence"/>
</dbReference>
<proteinExistence type="predicted"/>
<protein>
    <submittedName>
        <fullName evidence="1">Uncharacterized protein</fullName>
    </submittedName>
</protein>
<name>A0A2H3BMD9_9AGAR</name>
<reference evidence="2" key="1">
    <citation type="journal article" date="2017" name="Nat. Ecol. Evol.">
        <title>Genome expansion and lineage-specific genetic innovations in the forest pathogenic fungi Armillaria.</title>
        <authorList>
            <person name="Sipos G."/>
            <person name="Prasanna A.N."/>
            <person name="Walter M.C."/>
            <person name="O'Connor E."/>
            <person name="Balint B."/>
            <person name="Krizsan K."/>
            <person name="Kiss B."/>
            <person name="Hess J."/>
            <person name="Varga T."/>
            <person name="Slot J."/>
            <person name="Riley R."/>
            <person name="Boka B."/>
            <person name="Rigling D."/>
            <person name="Barry K."/>
            <person name="Lee J."/>
            <person name="Mihaltcheva S."/>
            <person name="LaButti K."/>
            <person name="Lipzen A."/>
            <person name="Waldron R."/>
            <person name="Moloney N.M."/>
            <person name="Sperisen C."/>
            <person name="Kredics L."/>
            <person name="Vagvoelgyi C."/>
            <person name="Patrignani A."/>
            <person name="Fitzpatrick D."/>
            <person name="Nagy I."/>
            <person name="Doyle S."/>
            <person name="Anderson J.B."/>
            <person name="Grigoriev I.V."/>
            <person name="Gueldener U."/>
            <person name="Muensterkoetter M."/>
            <person name="Nagy L.G."/>
        </authorList>
    </citation>
    <scope>NUCLEOTIDE SEQUENCE [LARGE SCALE GENOMIC DNA]</scope>
    <source>
        <strain evidence="2">28-4</strain>
    </source>
</reference>
<gene>
    <name evidence="1" type="ORF">ARMSODRAFT_477623</name>
</gene>
<dbReference type="EMBL" id="KZ293453">
    <property type="protein sequence ID" value="PBK64216.1"/>
    <property type="molecule type" value="Genomic_DNA"/>
</dbReference>
<accession>A0A2H3BMD9</accession>
<evidence type="ECO:0000313" key="2">
    <source>
        <dbReference type="Proteomes" id="UP000218334"/>
    </source>
</evidence>